<protein>
    <recommendedName>
        <fullName evidence="3">DUF19 domain-containing protein</fullName>
    </recommendedName>
</protein>
<dbReference type="PANTHER" id="PTHR37431">
    <property type="entry name" value="PROTEIN CBG06927"/>
    <property type="match status" value="1"/>
</dbReference>
<proteinExistence type="predicted"/>
<evidence type="ECO:0000313" key="2">
    <source>
        <dbReference type="Proteomes" id="UP000053676"/>
    </source>
</evidence>
<sequence length="138" mass="16064">MKFSEIRLRSRDYFVDMCRAYNRFNNCLGGTYIKQACYPTEPLKSRYAVVDAALDYVCGEGYEAMLQNWDCYLSVASSTDISECEESFMRLSSRTEEMYNDYSTRVGACLRMRGLEHIEDYSNSHDPPTFVYKSFTDT</sequence>
<evidence type="ECO:0008006" key="3">
    <source>
        <dbReference type="Google" id="ProtNLM"/>
    </source>
</evidence>
<gene>
    <name evidence="1" type="ORF">NECAME_00066</name>
</gene>
<dbReference type="EMBL" id="KI657455">
    <property type="protein sequence ID" value="ETN87207.1"/>
    <property type="molecule type" value="Genomic_DNA"/>
</dbReference>
<accession>W2U1J8</accession>
<dbReference type="Proteomes" id="UP000053676">
    <property type="component" value="Unassembled WGS sequence"/>
</dbReference>
<name>W2U1J8_NECAM</name>
<reference evidence="2" key="1">
    <citation type="journal article" date="2014" name="Nat. Genet.">
        <title>Genome of the human hookworm Necator americanus.</title>
        <authorList>
            <person name="Tang Y.T."/>
            <person name="Gao X."/>
            <person name="Rosa B.A."/>
            <person name="Abubucker S."/>
            <person name="Hallsworth-Pepin K."/>
            <person name="Martin J."/>
            <person name="Tyagi R."/>
            <person name="Heizer E."/>
            <person name="Zhang X."/>
            <person name="Bhonagiri-Palsikar V."/>
            <person name="Minx P."/>
            <person name="Warren W.C."/>
            <person name="Wang Q."/>
            <person name="Zhan B."/>
            <person name="Hotez P.J."/>
            <person name="Sternberg P.W."/>
            <person name="Dougall A."/>
            <person name="Gaze S.T."/>
            <person name="Mulvenna J."/>
            <person name="Sotillo J."/>
            <person name="Ranganathan S."/>
            <person name="Rabelo E.M."/>
            <person name="Wilson R.K."/>
            <person name="Felgner P.L."/>
            <person name="Bethony J."/>
            <person name="Hawdon J.M."/>
            <person name="Gasser R.B."/>
            <person name="Loukas A."/>
            <person name="Mitreva M."/>
        </authorList>
    </citation>
    <scope>NUCLEOTIDE SEQUENCE [LARGE SCALE GENOMIC DNA]</scope>
</reference>
<dbReference type="KEGG" id="nai:NECAME_00066"/>
<organism evidence="1 2">
    <name type="scientific">Necator americanus</name>
    <name type="common">Human hookworm</name>
    <dbReference type="NCBI Taxonomy" id="51031"/>
    <lineage>
        <taxon>Eukaryota</taxon>
        <taxon>Metazoa</taxon>
        <taxon>Ecdysozoa</taxon>
        <taxon>Nematoda</taxon>
        <taxon>Chromadorea</taxon>
        <taxon>Rhabditida</taxon>
        <taxon>Rhabditina</taxon>
        <taxon>Rhabditomorpha</taxon>
        <taxon>Strongyloidea</taxon>
        <taxon>Ancylostomatidae</taxon>
        <taxon>Bunostominae</taxon>
        <taxon>Necator</taxon>
    </lineage>
</organism>
<evidence type="ECO:0000313" key="1">
    <source>
        <dbReference type="EMBL" id="ETN87207.1"/>
    </source>
</evidence>
<dbReference type="OrthoDB" id="5814016at2759"/>
<dbReference type="AlphaFoldDB" id="W2U1J8"/>
<keyword evidence="2" id="KW-1185">Reference proteome</keyword>
<dbReference type="PANTHER" id="PTHR37431:SF1">
    <property type="entry name" value="DUF725 DOMAIN-CONTAINING PROTEIN"/>
    <property type="match status" value="1"/>
</dbReference>